<keyword evidence="4" id="KW-1185">Reference proteome</keyword>
<dbReference type="InterPro" id="IPR040079">
    <property type="entry name" value="Glutathione_S-Trfase"/>
</dbReference>
<dbReference type="PANTHER" id="PTHR42673:SF21">
    <property type="entry name" value="GLUTATHIONE S-TRANSFERASE YFCF"/>
    <property type="match status" value="1"/>
</dbReference>
<dbReference type="Gene3D" id="1.20.1050.10">
    <property type="match status" value="1"/>
</dbReference>
<dbReference type="Pfam" id="PF13417">
    <property type="entry name" value="GST_N_3"/>
    <property type="match status" value="1"/>
</dbReference>
<comment type="caution">
    <text evidence="3">The sequence shown here is derived from an EMBL/GenBank/DDBJ whole genome shotgun (WGS) entry which is preliminary data.</text>
</comment>
<protein>
    <submittedName>
        <fullName evidence="3">Glutathione S-transferase family protein</fullName>
    </submittedName>
</protein>
<dbReference type="OrthoDB" id="9795329at2"/>
<sequence length="208" mass="23024">MILIGQYDSPFVRRVAIALRLYGMPFEHRPWSVFGDADALAAYNPLKRVPTLVLDDGDVLIDSAIILDWLDEIAGPERALFPRSGVERRRALKIAALAMGLGDKAVSLVYERVMHETSSQIWVERCTSQVSGVLDALEADRAARPGPWWFGERIGHADIAVGCVLRFIGEAHPAVFDRQRWPTLAAHSDACEGLEPFQAIAQPFFVSA</sequence>
<dbReference type="EMBL" id="QYUL01000001">
    <property type="protein sequence ID" value="RJF85101.1"/>
    <property type="molecule type" value="Genomic_DNA"/>
</dbReference>
<dbReference type="PANTHER" id="PTHR42673">
    <property type="entry name" value="MALEYLACETOACETATE ISOMERASE"/>
    <property type="match status" value="1"/>
</dbReference>
<dbReference type="SUPFAM" id="SSF47616">
    <property type="entry name" value="GST C-terminal domain-like"/>
    <property type="match status" value="1"/>
</dbReference>
<proteinExistence type="predicted"/>
<keyword evidence="3" id="KW-0808">Transferase</keyword>
<evidence type="ECO:0000313" key="4">
    <source>
        <dbReference type="Proteomes" id="UP000283458"/>
    </source>
</evidence>
<dbReference type="SUPFAM" id="SSF52833">
    <property type="entry name" value="Thioredoxin-like"/>
    <property type="match status" value="1"/>
</dbReference>
<name>A0A418W500_9PROT</name>
<reference evidence="3 4" key="1">
    <citation type="submission" date="2018-09" db="EMBL/GenBank/DDBJ databases">
        <authorList>
            <person name="Zhu H."/>
        </authorList>
    </citation>
    <scope>NUCLEOTIDE SEQUENCE [LARGE SCALE GENOMIC DNA]</scope>
    <source>
        <strain evidence="3 4">K2W22B-5</strain>
    </source>
</reference>
<dbReference type="RefSeq" id="WP_119830730.1">
    <property type="nucleotide sequence ID" value="NZ_QYUL01000001.1"/>
</dbReference>
<dbReference type="SFLD" id="SFLDS00019">
    <property type="entry name" value="Glutathione_Transferase_(cytos"/>
    <property type="match status" value="1"/>
</dbReference>
<dbReference type="Proteomes" id="UP000283458">
    <property type="component" value="Unassembled WGS sequence"/>
</dbReference>
<dbReference type="GO" id="GO:0006559">
    <property type="term" value="P:L-phenylalanine catabolic process"/>
    <property type="evidence" value="ECO:0007669"/>
    <property type="project" value="TreeGrafter"/>
</dbReference>
<evidence type="ECO:0000259" key="1">
    <source>
        <dbReference type="PROSITE" id="PS50404"/>
    </source>
</evidence>
<organism evidence="3 4">
    <name type="scientific">Azospirillum cavernae</name>
    <dbReference type="NCBI Taxonomy" id="2320860"/>
    <lineage>
        <taxon>Bacteria</taxon>
        <taxon>Pseudomonadati</taxon>
        <taxon>Pseudomonadota</taxon>
        <taxon>Alphaproteobacteria</taxon>
        <taxon>Rhodospirillales</taxon>
        <taxon>Azospirillaceae</taxon>
        <taxon>Azospirillum</taxon>
    </lineage>
</organism>
<dbReference type="InterPro" id="IPR004045">
    <property type="entry name" value="Glutathione_S-Trfase_N"/>
</dbReference>
<dbReference type="PROSITE" id="PS50405">
    <property type="entry name" value="GST_CTER"/>
    <property type="match status" value="1"/>
</dbReference>
<evidence type="ECO:0000313" key="3">
    <source>
        <dbReference type="EMBL" id="RJF85101.1"/>
    </source>
</evidence>
<dbReference type="InterPro" id="IPR036282">
    <property type="entry name" value="Glutathione-S-Trfase_C_sf"/>
</dbReference>
<feature type="domain" description="GST N-terminal" evidence="1">
    <location>
        <begin position="1"/>
        <end position="78"/>
    </location>
</feature>
<feature type="domain" description="GST C-terminal" evidence="2">
    <location>
        <begin position="84"/>
        <end position="208"/>
    </location>
</feature>
<dbReference type="GO" id="GO:0006749">
    <property type="term" value="P:glutathione metabolic process"/>
    <property type="evidence" value="ECO:0007669"/>
    <property type="project" value="TreeGrafter"/>
</dbReference>
<dbReference type="GO" id="GO:0004364">
    <property type="term" value="F:glutathione transferase activity"/>
    <property type="evidence" value="ECO:0007669"/>
    <property type="project" value="TreeGrafter"/>
</dbReference>
<evidence type="ECO:0000259" key="2">
    <source>
        <dbReference type="PROSITE" id="PS50405"/>
    </source>
</evidence>
<accession>A0A418W500</accession>
<dbReference type="Pfam" id="PF13410">
    <property type="entry name" value="GST_C_2"/>
    <property type="match status" value="1"/>
</dbReference>
<dbReference type="InterPro" id="IPR010987">
    <property type="entry name" value="Glutathione-S-Trfase_C-like"/>
</dbReference>
<dbReference type="GO" id="GO:0016034">
    <property type="term" value="F:maleylacetoacetate isomerase activity"/>
    <property type="evidence" value="ECO:0007669"/>
    <property type="project" value="TreeGrafter"/>
</dbReference>
<dbReference type="InterPro" id="IPR036249">
    <property type="entry name" value="Thioredoxin-like_sf"/>
</dbReference>
<dbReference type="AlphaFoldDB" id="A0A418W500"/>
<gene>
    <name evidence="3" type="ORF">D3877_02110</name>
</gene>
<dbReference type="PROSITE" id="PS50404">
    <property type="entry name" value="GST_NTER"/>
    <property type="match status" value="1"/>
</dbReference>
<dbReference type="Gene3D" id="3.40.30.10">
    <property type="entry name" value="Glutaredoxin"/>
    <property type="match status" value="1"/>
</dbReference>